<organism evidence="1 2">
    <name type="scientific">Aneurinibacillus migulanus</name>
    <name type="common">Bacillus migulanus</name>
    <dbReference type="NCBI Taxonomy" id="47500"/>
    <lineage>
        <taxon>Bacteria</taxon>
        <taxon>Bacillati</taxon>
        <taxon>Bacillota</taxon>
        <taxon>Bacilli</taxon>
        <taxon>Bacillales</taxon>
        <taxon>Paenibacillaceae</taxon>
        <taxon>Aneurinibacillus group</taxon>
        <taxon>Aneurinibacillus</taxon>
    </lineage>
</organism>
<evidence type="ECO:0000313" key="1">
    <source>
        <dbReference type="EMBL" id="SDI83043.1"/>
    </source>
</evidence>
<gene>
    <name evidence="1" type="ORF">SAMN04487909_10893</name>
</gene>
<dbReference type="Proteomes" id="UP000182836">
    <property type="component" value="Unassembled WGS sequence"/>
</dbReference>
<evidence type="ECO:0000313" key="2">
    <source>
        <dbReference type="Proteomes" id="UP000182836"/>
    </source>
</evidence>
<reference evidence="1 2" key="1">
    <citation type="submission" date="2016-10" db="EMBL/GenBank/DDBJ databases">
        <authorList>
            <person name="de Groot N.N."/>
        </authorList>
    </citation>
    <scope>NUCLEOTIDE SEQUENCE [LARGE SCALE GENOMIC DNA]</scope>
    <source>
        <strain evidence="1 2">DSM 2895</strain>
    </source>
</reference>
<proteinExistence type="predicted"/>
<name>A0A1G8NS71_ANEMI</name>
<protein>
    <submittedName>
        <fullName evidence="1">Uncharacterized protein</fullName>
    </submittedName>
</protein>
<dbReference type="EMBL" id="FNED01000008">
    <property type="protein sequence ID" value="SDI83043.1"/>
    <property type="molecule type" value="Genomic_DNA"/>
</dbReference>
<dbReference type="AlphaFoldDB" id="A0A1G8NS71"/>
<accession>A0A1G8NS71</accession>
<sequence length="113" mass="12813">MTKKQAEIIESIKDGTDDIANFLTHWHTAQDKAMVATRENFTPSLLMKAWEYGYEIEKTPEERALDYYETLEHLMNEAAAKDNRGKAVALSNERVGARNILIMLGIKIEGINA</sequence>